<dbReference type="AlphaFoldDB" id="A0AAW0JFX8"/>
<proteinExistence type="predicted"/>
<dbReference type="EMBL" id="PKMF04000565">
    <property type="protein sequence ID" value="KAK7825755.1"/>
    <property type="molecule type" value="Genomic_DNA"/>
</dbReference>
<organism evidence="3 4">
    <name type="scientific">Quercus suber</name>
    <name type="common">Cork oak</name>
    <dbReference type="NCBI Taxonomy" id="58331"/>
    <lineage>
        <taxon>Eukaryota</taxon>
        <taxon>Viridiplantae</taxon>
        <taxon>Streptophyta</taxon>
        <taxon>Embryophyta</taxon>
        <taxon>Tracheophyta</taxon>
        <taxon>Spermatophyta</taxon>
        <taxon>Magnoliopsida</taxon>
        <taxon>eudicotyledons</taxon>
        <taxon>Gunneridae</taxon>
        <taxon>Pentapetalae</taxon>
        <taxon>rosids</taxon>
        <taxon>fabids</taxon>
        <taxon>Fagales</taxon>
        <taxon>Fagaceae</taxon>
        <taxon>Quercus</taxon>
    </lineage>
</organism>
<reference evidence="3 4" key="2">
    <citation type="journal article" date="2018" name="Sci. Data">
        <title>The draft genome sequence of cork oak.</title>
        <authorList>
            <person name="Ramos A.M."/>
            <person name="Usie A."/>
            <person name="Barbosa P."/>
            <person name="Barros P.M."/>
            <person name="Capote T."/>
            <person name="Chaves I."/>
            <person name="Simoes F."/>
            <person name="Abreu I."/>
            <person name="Carrasquinho I."/>
            <person name="Faro C."/>
            <person name="Guimaraes J.B."/>
            <person name="Mendonca D."/>
            <person name="Nobrega F."/>
            <person name="Rodrigues L."/>
            <person name="Saibo N.J.M."/>
            <person name="Varela M.C."/>
            <person name="Egas C."/>
            <person name="Matos J."/>
            <person name="Miguel C.M."/>
            <person name="Oliveira M.M."/>
            <person name="Ricardo C.P."/>
            <person name="Goncalves S."/>
        </authorList>
    </citation>
    <scope>NUCLEOTIDE SEQUENCE [LARGE SCALE GENOMIC DNA]</scope>
    <source>
        <strain evidence="4">cv. HL8</strain>
        <strain evidence="3">HL8</strain>
    </source>
</reference>
<feature type="signal peptide" evidence="1">
    <location>
        <begin position="1"/>
        <end position="25"/>
    </location>
</feature>
<dbReference type="Proteomes" id="UP000237347">
    <property type="component" value="Unassembled WGS sequence"/>
</dbReference>
<sequence>MDRFPRLFSFLVLVSLFTHNATVAGSTSTTENNSVMGIIGAIVDNSSRVGKEESVAMKMALEDFYNYYNQILFCM</sequence>
<comment type="caution">
    <text evidence="3">The sequence shown here is derived from an EMBL/GenBank/DDBJ whole genome shotgun (WGS) entry which is preliminary data.</text>
</comment>
<gene>
    <name evidence="2" type="ORF">CFP56_032772</name>
    <name evidence="3" type="ORF">CFP56_032773</name>
</gene>
<evidence type="ECO:0000313" key="4">
    <source>
        <dbReference type="Proteomes" id="UP000237347"/>
    </source>
</evidence>
<reference evidence="3" key="1">
    <citation type="submission" date="2017-12" db="EMBL/GenBank/DDBJ databases">
        <authorList>
            <person name="Barbosa P."/>
            <person name="Usie A."/>
            <person name="Ramos A.M."/>
        </authorList>
    </citation>
    <scope>NUCLEOTIDE SEQUENCE</scope>
    <source>
        <strain evidence="3">HL8</strain>
        <tissue evidence="3">Leaves</tissue>
    </source>
</reference>
<reference evidence="3" key="3">
    <citation type="submission" date="2023-07" db="EMBL/GenBank/DDBJ databases">
        <title>An improved reference 1 genome and first organelle genomes of Quercus suber.</title>
        <authorList>
            <consortium name="Genosuber Consortium"/>
            <person name="Usie A."/>
            <person name="Serra O."/>
            <person name="Barros P."/>
        </authorList>
    </citation>
    <scope>NUCLEOTIDE SEQUENCE</scope>
    <source>
        <strain evidence="3">HL8</strain>
        <tissue evidence="3">Leaves</tissue>
    </source>
</reference>
<keyword evidence="1" id="KW-0732">Signal</keyword>
<name>A0AAW0JFX8_QUESU</name>
<evidence type="ECO:0000313" key="3">
    <source>
        <dbReference type="EMBL" id="KAK7825755.1"/>
    </source>
</evidence>
<protein>
    <submittedName>
        <fullName evidence="3">Uncharacterized protein</fullName>
    </submittedName>
</protein>
<dbReference type="EMBL" id="PKMF04000565">
    <property type="protein sequence ID" value="KAK7825754.1"/>
    <property type="molecule type" value="Genomic_DNA"/>
</dbReference>
<keyword evidence="4" id="KW-1185">Reference proteome</keyword>
<evidence type="ECO:0000256" key="1">
    <source>
        <dbReference type="SAM" id="SignalP"/>
    </source>
</evidence>
<evidence type="ECO:0000313" key="2">
    <source>
        <dbReference type="EMBL" id="KAK7825754.1"/>
    </source>
</evidence>
<accession>A0AAW0JFX8</accession>
<feature type="chain" id="PRO_5044716855" evidence="1">
    <location>
        <begin position="26"/>
        <end position="75"/>
    </location>
</feature>